<evidence type="ECO:0000259" key="3">
    <source>
        <dbReference type="PROSITE" id="PS50887"/>
    </source>
</evidence>
<evidence type="ECO:0000259" key="1">
    <source>
        <dbReference type="PROSITE" id="PS50112"/>
    </source>
</evidence>
<dbReference type="RefSeq" id="WP_011340365.1">
    <property type="nucleotide sequence ID" value="NC_007498.2"/>
</dbReference>
<dbReference type="CDD" id="cd01948">
    <property type="entry name" value="EAL"/>
    <property type="match status" value="1"/>
</dbReference>
<dbReference type="EMBL" id="CP000142">
    <property type="protein sequence ID" value="ABA87922.1"/>
    <property type="molecule type" value="Genomic_DNA"/>
</dbReference>
<sequence length="717" mass="80186">MRSPCSSGNPPIKTRSDLFCIMLRDGHIVGSSFAWQALLGYPPESFRALKLQNLLTPGQDHCWSRILAKLQTHNATSLLLRCEAANGRILYLLGHFTPATPALQGAIRATFQDISISYQAKLLTRQSFRMVRQMATQTNGAMVMFCDSGRVCHWSPEAEALFGYRSKDILRRDIRSAIPLCHDLAAPQTTEISGHPPPCPDLALDPREVTCRCKDGTQVTVDLSLASFATHKRRYTIGLCYDRQRHTAQDRHIQQLAYYDPLTELPNRVLLQERLDQSLAEALRSHHPLAVLFVDLDRFKQVNDSLGHAIGDQLLKMVGQRLQQCLRSNDTVARLGGDEFIIVLSGFRHPSSLPKILDKIFDALSKPYRIEMHRIVVTASIGVAVCPDDGTAADLLMRNADIAMYVAKEERGNSYQLFCQEMNQALKDQLALETNLRQAVDNGEFFLLFQPRFHLASEKVVSIECFLRWKRSDGNILSPKAFLPRLEEMGLMASLGNRILRKACAFGASLQQAGMPHIPVAINLSCSQFRQRNLHESIATILQETGLPANCLELEINECTLQKNEERAEEILRSIKRLGVSWSLDNFGLGYTSLQRLKTLPFDNLKIDRHFIRNLPETQTDAAMVGAILAMARNLGLVTIAEGIETFAQHHLLLAMGCHYGQGFLFREPCRPGELQTFLQAEISPLQPAFPTIAPPFTDSDCKAPENTRATSAGPVH</sequence>
<dbReference type="PROSITE" id="PS50883">
    <property type="entry name" value="EAL"/>
    <property type="match status" value="1"/>
</dbReference>
<dbReference type="SMART" id="SM00052">
    <property type="entry name" value="EAL"/>
    <property type="match status" value="1"/>
</dbReference>
<dbReference type="SUPFAM" id="SSF141868">
    <property type="entry name" value="EAL domain-like"/>
    <property type="match status" value="1"/>
</dbReference>
<dbReference type="Pfam" id="PF00990">
    <property type="entry name" value="GGDEF"/>
    <property type="match status" value="1"/>
</dbReference>
<dbReference type="Gene3D" id="3.20.20.450">
    <property type="entry name" value="EAL domain"/>
    <property type="match status" value="1"/>
</dbReference>
<dbReference type="Pfam" id="PF13426">
    <property type="entry name" value="PAS_9"/>
    <property type="match status" value="2"/>
</dbReference>
<dbReference type="InterPro" id="IPR000160">
    <property type="entry name" value="GGDEF_dom"/>
</dbReference>
<organism evidence="4 5">
    <name type="scientific">Syntrophotalea carbinolica (strain DSM 2380 / NBRC 103641 / GraBd1)</name>
    <name type="common">Pelobacter carbinolicus</name>
    <dbReference type="NCBI Taxonomy" id="338963"/>
    <lineage>
        <taxon>Bacteria</taxon>
        <taxon>Pseudomonadati</taxon>
        <taxon>Thermodesulfobacteriota</taxon>
        <taxon>Desulfuromonadia</taxon>
        <taxon>Desulfuromonadales</taxon>
        <taxon>Syntrophotaleaceae</taxon>
        <taxon>Syntrophotalea</taxon>
    </lineage>
</organism>
<dbReference type="InterPro" id="IPR000014">
    <property type="entry name" value="PAS"/>
</dbReference>
<dbReference type="Proteomes" id="UP000002534">
    <property type="component" value="Chromosome"/>
</dbReference>
<dbReference type="InterPro" id="IPR029787">
    <property type="entry name" value="Nucleotide_cyclase"/>
</dbReference>
<dbReference type="Gene3D" id="3.30.450.20">
    <property type="entry name" value="PAS domain"/>
    <property type="match status" value="2"/>
</dbReference>
<dbReference type="Gene3D" id="3.30.70.270">
    <property type="match status" value="1"/>
</dbReference>
<feature type="domain" description="PAS" evidence="1">
    <location>
        <begin position="127"/>
        <end position="172"/>
    </location>
</feature>
<dbReference type="KEGG" id="pca:Pcar_0663"/>
<dbReference type="PANTHER" id="PTHR44757">
    <property type="entry name" value="DIGUANYLATE CYCLASE DGCP"/>
    <property type="match status" value="1"/>
</dbReference>
<feature type="domain" description="GGDEF" evidence="3">
    <location>
        <begin position="287"/>
        <end position="420"/>
    </location>
</feature>
<feature type="domain" description="EAL" evidence="2">
    <location>
        <begin position="429"/>
        <end position="683"/>
    </location>
</feature>
<accession>Q3A6T5</accession>
<reference evidence="4 5" key="2">
    <citation type="journal article" date="2012" name="BMC Genomics">
        <title>The genome of Pelobacter carbinolicus reveals surprising metabolic capabilities and physiological features.</title>
        <authorList>
            <person name="Aklujkar M."/>
            <person name="Haveman S.A."/>
            <person name="Didonato R.Jr."/>
            <person name="Chertkov O."/>
            <person name="Han C.S."/>
            <person name="Land M.L."/>
            <person name="Brown P."/>
            <person name="Lovley D.R."/>
        </authorList>
    </citation>
    <scope>NUCLEOTIDE SEQUENCE [LARGE SCALE GENOMIC DNA]</scope>
    <source>
        <strain evidence="5">DSM 2380 / NBRC 103641 / GraBd1</strain>
    </source>
</reference>
<dbReference type="AlphaFoldDB" id="Q3A6T5"/>
<dbReference type="InterPro" id="IPR035919">
    <property type="entry name" value="EAL_sf"/>
</dbReference>
<dbReference type="Pfam" id="PF00563">
    <property type="entry name" value="EAL"/>
    <property type="match status" value="1"/>
</dbReference>
<dbReference type="CDD" id="cd01949">
    <property type="entry name" value="GGDEF"/>
    <property type="match status" value="1"/>
</dbReference>
<dbReference type="eggNOG" id="COG5001">
    <property type="taxonomic scope" value="Bacteria"/>
</dbReference>
<dbReference type="NCBIfam" id="TIGR00254">
    <property type="entry name" value="GGDEF"/>
    <property type="match status" value="1"/>
</dbReference>
<proteinExistence type="predicted"/>
<dbReference type="STRING" id="338963.Pcar_0663"/>
<dbReference type="GO" id="GO:0003824">
    <property type="term" value="F:catalytic activity"/>
    <property type="evidence" value="ECO:0007669"/>
    <property type="project" value="UniProtKB-ARBA"/>
</dbReference>
<evidence type="ECO:0000259" key="2">
    <source>
        <dbReference type="PROSITE" id="PS50883"/>
    </source>
</evidence>
<dbReference type="InterPro" id="IPR001633">
    <property type="entry name" value="EAL_dom"/>
</dbReference>
<dbReference type="FunFam" id="3.30.70.270:FF:000001">
    <property type="entry name" value="Diguanylate cyclase domain protein"/>
    <property type="match status" value="1"/>
</dbReference>
<dbReference type="HOGENOM" id="CLU_000445_70_20_7"/>
<protein>
    <submittedName>
        <fullName evidence="4">Sensor diguanylate cyclase/phosphoesterase, PAS domain-containing</fullName>
    </submittedName>
</protein>
<dbReference type="InterPro" id="IPR035965">
    <property type="entry name" value="PAS-like_dom_sf"/>
</dbReference>
<dbReference type="NCBIfam" id="TIGR00229">
    <property type="entry name" value="sensory_box"/>
    <property type="match status" value="1"/>
</dbReference>
<dbReference type="PROSITE" id="PS50112">
    <property type="entry name" value="PAS"/>
    <property type="match status" value="1"/>
</dbReference>
<dbReference type="PANTHER" id="PTHR44757:SF2">
    <property type="entry name" value="BIOFILM ARCHITECTURE MAINTENANCE PROTEIN MBAA"/>
    <property type="match status" value="1"/>
</dbReference>
<reference evidence="5" key="1">
    <citation type="submission" date="2005-10" db="EMBL/GenBank/DDBJ databases">
        <title>Complete sequence of Pelobacter carbinolicus DSM 2380.</title>
        <authorList>
            <person name="Copeland A."/>
            <person name="Lucas S."/>
            <person name="Lapidus A."/>
            <person name="Barry K."/>
            <person name="Detter J.C."/>
            <person name="Glavina T."/>
            <person name="Hammon N."/>
            <person name="Israni S."/>
            <person name="Pitluck S."/>
            <person name="Chertkov O."/>
            <person name="Schmutz J."/>
            <person name="Larimer F."/>
            <person name="Land M."/>
            <person name="Kyrpides N."/>
            <person name="Ivanova N."/>
            <person name="Richardson P."/>
        </authorList>
    </citation>
    <scope>NUCLEOTIDE SEQUENCE [LARGE SCALE GENOMIC DNA]</scope>
    <source>
        <strain evidence="5">DSM 2380 / NBRC 103641 / GraBd1</strain>
    </source>
</reference>
<dbReference type="OrthoDB" id="9777298at2"/>
<dbReference type="InterPro" id="IPR052155">
    <property type="entry name" value="Biofilm_reg_signaling"/>
</dbReference>
<gene>
    <name evidence="4" type="ordered locus">Pcar_0663</name>
</gene>
<dbReference type="InterPro" id="IPR043128">
    <property type="entry name" value="Rev_trsase/Diguanyl_cyclase"/>
</dbReference>
<evidence type="ECO:0000313" key="4">
    <source>
        <dbReference type="EMBL" id="ABA87922.1"/>
    </source>
</evidence>
<dbReference type="CDD" id="cd00130">
    <property type="entry name" value="PAS"/>
    <property type="match status" value="1"/>
</dbReference>
<keyword evidence="5" id="KW-1185">Reference proteome</keyword>
<name>Q3A6T5_SYNC1</name>
<dbReference type="SUPFAM" id="SSF55785">
    <property type="entry name" value="PYP-like sensor domain (PAS domain)"/>
    <property type="match status" value="2"/>
</dbReference>
<dbReference type="PROSITE" id="PS50887">
    <property type="entry name" value="GGDEF"/>
    <property type="match status" value="1"/>
</dbReference>
<dbReference type="SMART" id="SM00267">
    <property type="entry name" value="GGDEF"/>
    <property type="match status" value="1"/>
</dbReference>
<evidence type="ECO:0000313" key="5">
    <source>
        <dbReference type="Proteomes" id="UP000002534"/>
    </source>
</evidence>
<dbReference type="SUPFAM" id="SSF55073">
    <property type="entry name" value="Nucleotide cyclase"/>
    <property type="match status" value="1"/>
</dbReference>